<dbReference type="GO" id="GO:0003690">
    <property type="term" value="F:double-stranded DNA binding"/>
    <property type="evidence" value="ECO:0007669"/>
    <property type="project" value="TreeGrafter"/>
</dbReference>
<dbReference type="Proteomes" id="UP000198854">
    <property type="component" value="Unassembled WGS sequence"/>
</dbReference>
<reference evidence="8" key="1">
    <citation type="submission" date="2016-10" db="EMBL/GenBank/DDBJ databases">
        <authorList>
            <person name="Varghese N."/>
            <person name="Submissions S."/>
        </authorList>
    </citation>
    <scope>NUCLEOTIDE SEQUENCE [LARGE SCALE GENOMIC DNA]</scope>
    <source>
        <strain evidence="8">CGMCC 1.10228</strain>
    </source>
</reference>
<dbReference type="GO" id="GO:0006310">
    <property type="term" value="P:DNA recombination"/>
    <property type="evidence" value="ECO:0007669"/>
    <property type="project" value="UniProtKB-KW"/>
</dbReference>
<dbReference type="EMBL" id="FNDD01000058">
    <property type="protein sequence ID" value="SDI08548.1"/>
    <property type="molecule type" value="Genomic_DNA"/>
</dbReference>
<evidence type="ECO:0000313" key="8">
    <source>
        <dbReference type="Proteomes" id="UP000198854"/>
    </source>
</evidence>
<evidence type="ECO:0000256" key="2">
    <source>
        <dbReference type="ARBA" id="ARBA00008657"/>
    </source>
</evidence>
<keyword evidence="8" id="KW-1185">Reference proteome</keyword>
<keyword evidence="5" id="KW-0233">DNA recombination</keyword>
<protein>
    <recommendedName>
        <fullName evidence="3">Recombination-associated protein RdgC</fullName>
    </recommendedName>
</protein>
<evidence type="ECO:0000256" key="1">
    <source>
        <dbReference type="ARBA" id="ARBA00004453"/>
    </source>
</evidence>
<name>A0A1G8HPK8_9VIBR</name>
<accession>A0A1G8HPK8</accession>
<dbReference type="PANTHER" id="PTHR38103">
    <property type="entry name" value="RECOMBINATION-ASSOCIATED PROTEIN RDGC"/>
    <property type="match status" value="1"/>
</dbReference>
<feature type="domain" description="FtsK gamma" evidence="6">
    <location>
        <begin position="311"/>
        <end position="376"/>
    </location>
</feature>
<dbReference type="SMART" id="SM00843">
    <property type="entry name" value="Ftsk_gamma"/>
    <property type="match status" value="1"/>
</dbReference>
<dbReference type="SUPFAM" id="SSF46785">
    <property type="entry name" value="Winged helix' DNA-binding domain"/>
    <property type="match status" value="1"/>
</dbReference>
<dbReference type="GO" id="GO:0000018">
    <property type="term" value="P:regulation of DNA recombination"/>
    <property type="evidence" value="ECO:0007669"/>
    <property type="project" value="TreeGrafter"/>
</dbReference>
<dbReference type="Pfam" id="PF04381">
    <property type="entry name" value="RdgC"/>
    <property type="match status" value="1"/>
</dbReference>
<dbReference type="InterPro" id="IPR036388">
    <property type="entry name" value="WH-like_DNA-bd_sf"/>
</dbReference>
<dbReference type="NCBIfam" id="NF001464">
    <property type="entry name" value="PRK00321.1-5"/>
    <property type="match status" value="1"/>
</dbReference>
<dbReference type="Gene3D" id="1.10.10.10">
    <property type="entry name" value="Winged helix-like DNA-binding domain superfamily/Winged helix DNA-binding domain"/>
    <property type="match status" value="1"/>
</dbReference>
<dbReference type="PANTHER" id="PTHR38103:SF1">
    <property type="entry name" value="RECOMBINATION-ASSOCIATED PROTEIN RDGC"/>
    <property type="match status" value="1"/>
</dbReference>
<dbReference type="Pfam" id="PF09397">
    <property type="entry name" value="FtsK_gamma"/>
    <property type="match status" value="1"/>
</dbReference>
<evidence type="ECO:0000256" key="5">
    <source>
        <dbReference type="ARBA" id="ARBA00023172"/>
    </source>
</evidence>
<dbReference type="STRING" id="861298.SAMN04488136_15810"/>
<gene>
    <name evidence="7" type="ORF">SAMN04488136_15810</name>
</gene>
<sequence length="379" mass="42265">MIFPKNAMVYRLNRNVTFDLEKLETQLKEFSFTPCLDLDKSKFGWTPALGEQSELFIHSGAGCAMIVAKKEVKDIPSQVIKSALDERVKALEELRGGPLKKGEKDDLKDDVMQALLPRAFSKFTLTPVFIDMDNHFIVVDCSSFSAAEQALALLRKTIGSLPVVPAIPERAIESTLTEWVKHGELESGFSILEDIKLVSVLADGGTATFKRQDVGSDEVKSCIDADKMVSELRLDWQERIEFTLSEKGTIKKLKFSDVITDQNDDIPMEDQFARLDADFHLVCGELRAFLKDLYVGLGGLPEGDAPQAMEDEQFDSLIPEAKKHIVETQRASISNLQRHFKIGYNRAARIVEALEELGVVSSESHNGLRSVLITAEETE</sequence>
<comment type="subcellular location">
    <subcellularLocation>
        <location evidence="1">Cytoplasm</location>
        <location evidence="1">Nucleoid</location>
    </subcellularLocation>
</comment>
<dbReference type="InterPro" id="IPR007476">
    <property type="entry name" value="RdgC"/>
</dbReference>
<evidence type="ECO:0000259" key="6">
    <source>
        <dbReference type="SMART" id="SM00843"/>
    </source>
</evidence>
<dbReference type="GO" id="GO:0043590">
    <property type="term" value="C:bacterial nucleoid"/>
    <property type="evidence" value="ECO:0007669"/>
    <property type="project" value="TreeGrafter"/>
</dbReference>
<evidence type="ECO:0000313" key="7">
    <source>
        <dbReference type="EMBL" id="SDI08548.1"/>
    </source>
</evidence>
<evidence type="ECO:0000256" key="3">
    <source>
        <dbReference type="ARBA" id="ARBA00022296"/>
    </source>
</evidence>
<dbReference type="InterPro" id="IPR018541">
    <property type="entry name" value="Ftsk_gamma"/>
</dbReference>
<evidence type="ECO:0000256" key="4">
    <source>
        <dbReference type="ARBA" id="ARBA00022490"/>
    </source>
</evidence>
<comment type="similarity">
    <text evidence="2">Belongs to the RdgC family.</text>
</comment>
<keyword evidence="4" id="KW-0963">Cytoplasm</keyword>
<dbReference type="NCBIfam" id="NF001462">
    <property type="entry name" value="PRK00321.1-3"/>
    <property type="match status" value="1"/>
</dbReference>
<dbReference type="AlphaFoldDB" id="A0A1G8HPK8"/>
<proteinExistence type="inferred from homology"/>
<dbReference type="InterPro" id="IPR036390">
    <property type="entry name" value="WH_DNA-bd_sf"/>
</dbReference>
<organism evidence="7 8">
    <name type="scientific">Vibrio xiamenensis</name>
    <dbReference type="NCBI Taxonomy" id="861298"/>
    <lineage>
        <taxon>Bacteria</taxon>
        <taxon>Pseudomonadati</taxon>
        <taxon>Pseudomonadota</taxon>
        <taxon>Gammaproteobacteria</taxon>
        <taxon>Vibrionales</taxon>
        <taxon>Vibrionaceae</taxon>
        <taxon>Vibrio</taxon>
    </lineage>
</organism>